<feature type="transmembrane region" description="Helical" evidence="1">
    <location>
        <begin position="96"/>
        <end position="114"/>
    </location>
</feature>
<accession>A0ABW5GEL7</accession>
<keyword evidence="1" id="KW-1133">Transmembrane helix</keyword>
<evidence type="ECO:0008006" key="4">
    <source>
        <dbReference type="Google" id="ProtNLM"/>
    </source>
</evidence>
<protein>
    <recommendedName>
        <fullName evidence="4">DUF2269 domain-containing protein</fullName>
    </recommendedName>
</protein>
<feature type="transmembrane region" description="Helical" evidence="1">
    <location>
        <begin position="15"/>
        <end position="43"/>
    </location>
</feature>
<reference evidence="3" key="1">
    <citation type="journal article" date="2019" name="Int. J. Syst. Evol. Microbiol.">
        <title>The Global Catalogue of Microorganisms (GCM) 10K type strain sequencing project: providing services to taxonomists for standard genome sequencing and annotation.</title>
        <authorList>
            <consortium name="The Broad Institute Genomics Platform"/>
            <consortium name="The Broad Institute Genome Sequencing Center for Infectious Disease"/>
            <person name="Wu L."/>
            <person name="Ma J."/>
        </authorList>
    </citation>
    <scope>NUCLEOTIDE SEQUENCE [LARGE SCALE GENOMIC DNA]</scope>
    <source>
        <strain evidence="3">CGMCC 4.7643</strain>
    </source>
</reference>
<dbReference type="Proteomes" id="UP001597419">
    <property type="component" value="Unassembled WGS sequence"/>
</dbReference>
<evidence type="ECO:0000256" key="1">
    <source>
        <dbReference type="SAM" id="Phobius"/>
    </source>
</evidence>
<dbReference type="EMBL" id="JBHUKU010000006">
    <property type="protein sequence ID" value="MFD2459626.1"/>
    <property type="molecule type" value="Genomic_DNA"/>
</dbReference>
<organism evidence="2 3">
    <name type="scientific">Amycolatopsis samaneae</name>
    <dbReference type="NCBI Taxonomy" id="664691"/>
    <lineage>
        <taxon>Bacteria</taxon>
        <taxon>Bacillati</taxon>
        <taxon>Actinomycetota</taxon>
        <taxon>Actinomycetes</taxon>
        <taxon>Pseudonocardiales</taxon>
        <taxon>Pseudonocardiaceae</taxon>
        <taxon>Amycolatopsis</taxon>
    </lineage>
</organism>
<feature type="transmembrane region" description="Helical" evidence="1">
    <location>
        <begin position="63"/>
        <end position="84"/>
    </location>
</feature>
<gene>
    <name evidence="2" type="ORF">ACFSYJ_13515</name>
</gene>
<evidence type="ECO:0000313" key="3">
    <source>
        <dbReference type="Proteomes" id="UP001597419"/>
    </source>
</evidence>
<name>A0ABW5GEL7_9PSEU</name>
<feature type="transmembrane region" description="Helical" evidence="1">
    <location>
        <begin position="134"/>
        <end position="152"/>
    </location>
</feature>
<evidence type="ECO:0000313" key="2">
    <source>
        <dbReference type="EMBL" id="MFD2459626.1"/>
    </source>
</evidence>
<keyword evidence="1" id="KW-0812">Transmembrane</keyword>
<keyword evidence="1" id="KW-0472">Membrane</keyword>
<sequence>MTSAKKTSPRWRQAVVWLHVLSSVAWMGEALALLTLLVLGVTTDDPRLRVSATSMAHVLDRTLLAPMANAAAFTGVLLAAATAWGLFRHWWVLTKFVLTLVQLYAGIFLLSGALSDAVDAAKAGAPVPVGWPMIAGTALMASVLAFQAWLSVAKPGKRTSRSPAGKPRTAPPWVFAAGIAAPAADTTAGLLLGYPLPALSLLVLAAVLTTRPARLRPAPT</sequence>
<dbReference type="RefSeq" id="WP_378214141.1">
    <property type="nucleotide sequence ID" value="NZ_BAABHG010000008.1"/>
</dbReference>
<comment type="caution">
    <text evidence="2">The sequence shown here is derived from an EMBL/GenBank/DDBJ whole genome shotgun (WGS) entry which is preliminary data.</text>
</comment>
<proteinExistence type="predicted"/>
<keyword evidence="3" id="KW-1185">Reference proteome</keyword>